<sequence length="172" mass="18854">MDKVIVTALLVIAGVTAAGLMMTTLTPMIGSSSQSVVESQKDLSQRIQTDFNITAVHADSDVSVKAWIKNVGGANISFLEQSDVFVSSTDKTQFVFLCYEDPVSCTENNWSAFEKDGETKKTGYWTEGETIQLTLSLKNDALSKLVQGTRTYNFEFATSNGVKSAYQFKYGQ</sequence>
<organism evidence="1">
    <name type="scientific">marine metagenome</name>
    <dbReference type="NCBI Taxonomy" id="408172"/>
    <lineage>
        <taxon>unclassified sequences</taxon>
        <taxon>metagenomes</taxon>
        <taxon>ecological metagenomes</taxon>
    </lineage>
</organism>
<dbReference type="Pfam" id="PF01917">
    <property type="entry name" value="Flagellin_arch-type"/>
    <property type="match status" value="1"/>
</dbReference>
<dbReference type="AlphaFoldDB" id="A0A381SKV6"/>
<dbReference type="GO" id="GO:0097588">
    <property type="term" value="P:archaeal or bacterial-type flagellum-dependent cell motility"/>
    <property type="evidence" value="ECO:0007669"/>
    <property type="project" value="InterPro"/>
</dbReference>
<gene>
    <name evidence="1" type="ORF">METZ01_LOCUS57534</name>
</gene>
<protein>
    <recommendedName>
        <fullName evidence="2">Flagellin</fullName>
    </recommendedName>
</protein>
<evidence type="ECO:0000313" key="1">
    <source>
        <dbReference type="EMBL" id="SVA04680.1"/>
    </source>
</evidence>
<dbReference type="EMBL" id="UINC01003252">
    <property type="protein sequence ID" value="SVA04680.1"/>
    <property type="molecule type" value="Genomic_DNA"/>
</dbReference>
<proteinExistence type="predicted"/>
<dbReference type="GO" id="GO:0005198">
    <property type="term" value="F:structural molecule activity"/>
    <property type="evidence" value="ECO:0007669"/>
    <property type="project" value="InterPro"/>
</dbReference>
<reference evidence="1" key="1">
    <citation type="submission" date="2018-05" db="EMBL/GenBank/DDBJ databases">
        <authorList>
            <person name="Lanie J.A."/>
            <person name="Ng W.-L."/>
            <person name="Kazmierczak K.M."/>
            <person name="Andrzejewski T.M."/>
            <person name="Davidsen T.M."/>
            <person name="Wayne K.J."/>
            <person name="Tettelin H."/>
            <person name="Glass J.I."/>
            <person name="Rusch D."/>
            <person name="Podicherti R."/>
            <person name="Tsui H.-C.T."/>
            <person name="Winkler M.E."/>
        </authorList>
    </citation>
    <scope>NUCLEOTIDE SEQUENCE</scope>
</reference>
<name>A0A381SKV6_9ZZZZ</name>
<dbReference type="InterPro" id="IPR002774">
    <property type="entry name" value="Flagellin_arc-type"/>
</dbReference>
<evidence type="ECO:0008006" key="2">
    <source>
        <dbReference type="Google" id="ProtNLM"/>
    </source>
</evidence>
<accession>A0A381SKV6</accession>